<dbReference type="EMBL" id="BARU01036566">
    <property type="protein sequence ID" value="GAH78574.1"/>
    <property type="molecule type" value="Genomic_DNA"/>
</dbReference>
<evidence type="ECO:0000313" key="2">
    <source>
        <dbReference type="EMBL" id="GAH78574.1"/>
    </source>
</evidence>
<dbReference type="PANTHER" id="PTHR46825">
    <property type="entry name" value="D-ALANYL-D-ALANINE-CARBOXYPEPTIDASE/ENDOPEPTIDASE AMPH"/>
    <property type="match status" value="1"/>
</dbReference>
<accession>X1JJW8</accession>
<gene>
    <name evidence="2" type="ORF">S03H2_57084</name>
</gene>
<feature type="domain" description="Beta-lactamase-related" evidence="1">
    <location>
        <begin position="33"/>
        <end position="229"/>
    </location>
</feature>
<dbReference type="PANTHER" id="PTHR46825:SF7">
    <property type="entry name" value="D-ALANYL-D-ALANINE CARBOXYPEPTIDASE"/>
    <property type="match status" value="1"/>
</dbReference>
<organism evidence="2">
    <name type="scientific">marine sediment metagenome</name>
    <dbReference type="NCBI Taxonomy" id="412755"/>
    <lineage>
        <taxon>unclassified sequences</taxon>
        <taxon>metagenomes</taxon>
        <taxon>ecological metagenomes</taxon>
    </lineage>
</organism>
<feature type="non-terminal residue" evidence="2">
    <location>
        <position position="1"/>
    </location>
</feature>
<comment type="caution">
    <text evidence="2">The sequence shown here is derived from an EMBL/GenBank/DDBJ whole genome shotgun (WGS) entry which is preliminary data.</text>
</comment>
<sequence>PDWIRKGRGKDMNLDHIWSKTETLDYVSQDNFPADFQPGVRYSYSNTNYTILGLIIEAVTGNGVMTEIRKRLFQPLHINNTFLESFEEIPGEYVHNYHYLTPQFRNNAGVHEDFPEICSYLFESTAANLSPEWVAGGMVSTASDLVRWAQTLRTGELLGPSMQKEFFTYYPPEEPNDSQMKYMQGIFRLEDFYNGKDIIGHSGGTLGFSAMMFWVEDTDIVIVSLANVGSMHSGLSRSPVWLFYQEVLVPAV</sequence>
<dbReference type="InterPro" id="IPR012338">
    <property type="entry name" value="Beta-lactam/transpept-like"/>
</dbReference>
<name>X1JJW8_9ZZZZ</name>
<proteinExistence type="predicted"/>
<dbReference type="Pfam" id="PF00144">
    <property type="entry name" value="Beta-lactamase"/>
    <property type="match status" value="1"/>
</dbReference>
<dbReference type="Gene3D" id="3.40.710.10">
    <property type="entry name" value="DD-peptidase/beta-lactamase superfamily"/>
    <property type="match status" value="1"/>
</dbReference>
<reference evidence="2" key="1">
    <citation type="journal article" date="2014" name="Front. Microbiol.">
        <title>High frequency of phylogenetically diverse reductive dehalogenase-homologous genes in deep subseafloor sedimentary metagenomes.</title>
        <authorList>
            <person name="Kawai M."/>
            <person name="Futagami T."/>
            <person name="Toyoda A."/>
            <person name="Takaki Y."/>
            <person name="Nishi S."/>
            <person name="Hori S."/>
            <person name="Arai W."/>
            <person name="Tsubouchi T."/>
            <person name="Morono Y."/>
            <person name="Uchiyama I."/>
            <person name="Ito T."/>
            <person name="Fujiyama A."/>
            <person name="Inagaki F."/>
            <person name="Takami H."/>
        </authorList>
    </citation>
    <scope>NUCLEOTIDE SEQUENCE</scope>
    <source>
        <strain evidence="2">Expedition CK06-06</strain>
    </source>
</reference>
<dbReference type="InterPro" id="IPR050491">
    <property type="entry name" value="AmpC-like"/>
</dbReference>
<dbReference type="AlphaFoldDB" id="X1JJW8"/>
<evidence type="ECO:0000259" key="1">
    <source>
        <dbReference type="Pfam" id="PF00144"/>
    </source>
</evidence>
<protein>
    <recommendedName>
        <fullName evidence="1">Beta-lactamase-related domain-containing protein</fullName>
    </recommendedName>
</protein>
<dbReference type="InterPro" id="IPR001466">
    <property type="entry name" value="Beta-lactam-related"/>
</dbReference>
<dbReference type="SUPFAM" id="SSF56601">
    <property type="entry name" value="beta-lactamase/transpeptidase-like"/>
    <property type="match status" value="1"/>
</dbReference>
<feature type="non-terminal residue" evidence="2">
    <location>
        <position position="252"/>
    </location>
</feature>